<dbReference type="Pfam" id="PF21863">
    <property type="entry name" value="HTH_67"/>
    <property type="match status" value="1"/>
</dbReference>
<accession>A0A0B2BRP6</accession>
<dbReference type="EMBL" id="PGEZ01000001">
    <property type="protein sequence ID" value="PJJ56928.1"/>
    <property type="molecule type" value="Genomic_DNA"/>
</dbReference>
<evidence type="ECO:0000313" key="2">
    <source>
        <dbReference type="Proteomes" id="UP000230842"/>
    </source>
</evidence>
<name>A0A0B2BRP6_9ACTN</name>
<gene>
    <name evidence="1" type="ORF">CLV56_1145</name>
</gene>
<protein>
    <recommendedName>
        <fullName evidence="3">SalK</fullName>
    </recommendedName>
</protein>
<proteinExistence type="predicted"/>
<evidence type="ECO:0000313" key="1">
    <source>
        <dbReference type="EMBL" id="PJJ56928.1"/>
    </source>
</evidence>
<comment type="caution">
    <text evidence="1">The sequence shown here is derived from an EMBL/GenBank/DDBJ whole genome shotgun (WGS) entry which is preliminary data.</text>
</comment>
<reference evidence="1 2" key="1">
    <citation type="submission" date="2017-11" db="EMBL/GenBank/DDBJ databases">
        <title>Genomic Encyclopedia of Archaeal and Bacterial Type Strains, Phase II (KMG-II): From Individual Species to Whole Genera.</title>
        <authorList>
            <person name="Goeker M."/>
        </authorList>
    </citation>
    <scope>NUCLEOTIDE SEQUENCE [LARGE SCALE GENOMIC DNA]</scope>
    <source>
        <strain evidence="1 2">DSM 27763</strain>
    </source>
</reference>
<dbReference type="AlphaFoldDB" id="A0A0B2BRP6"/>
<sequence>MSISDATRTDARTFWHAYEPVHAVCYFHPRFASAMHEAGLTGSWNGYFAGRAAPLGPTPPEVVTALFHSFAPAMVAKAVPKVWDRITPGEAVQARLAAADAVLAEHAAAGSLDDLRRVTDRLERAIDSLAFDGRALAAAWRSVPRPESVLSRLWLATAVLREHRGDGHVVAATGHGLTGLEAGLTHVGTGQVSRALLQRARGWSDAEWETAQDALVDRGILTRDGTLTPDGATLRHQVEEATDRLASTSLRTLDEPDWCVRTLTGLARALFDGGAIGVPNPIGLTRP</sequence>
<dbReference type="RefSeq" id="WP_039343001.1">
    <property type="nucleotide sequence ID" value="NZ_PGEZ01000001.1"/>
</dbReference>
<dbReference type="OrthoDB" id="157052at2"/>
<dbReference type="NCBIfam" id="NF047719">
    <property type="entry name" value="SCO6745_fam_HTH"/>
    <property type="match status" value="1"/>
</dbReference>
<organism evidence="1 2">
    <name type="scientific">Mumia flava</name>
    <dbReference type="NCBI Taxonomy" id="1348852"/>
    <lineage>
        <taxon>Bacteria</taxon>
        <taxon>Bacillati</taxon>
        <taxon>Actinomycetota</taxon>
        <taxon>Actinomycetes</taxon>
        <taxon>Propionibacteriales</taxon>
        <taxon>Nocardioidaceae</taxon>
        <taxon>Mumia</taxon>
    </lineage>
</organism>
<dbReference type="InterPro" id="IPR054058">
    <property type="entry name" value="HTH_67"/>
</dbReference>
<evidence type="ECO:0008006" key="3">
    <source>
        <dbReference type="Google" id="ProtNLM"/>
    </source>
</evidence>
<keyword evidence="2" id="KW-1185">Reference proteome</keyword>
<dbReference type="Proteomes" id="UP000230842">
    <property type="component" value="Unassembled WGS sequence"/>
</dbReference>